<dbReference type="Proteomes" id="UP000521868">
    <property type="component" value="Unassembled WGS sequence"/>
</dbReference>
<dbReference type="EMBL" id="VTOX01000007">
    <property type="protein sequence ID" value="NKE67623.1"/>
    <property type="molecule type" value="Genomic_DNA"/>
</dbReference>
<dbReference type="SMART" id="SM00411">
    <property type="entry name" value="BHL"/>
    <property type="match status" value="1"/>
</dbReference>
<dbReference type="GO" id="GO:0030527">
    <property type="term" value="F:structural constituent of chromatin"/>
    <property type="evidence" value="ECO:0007669"/>
    <property type="project" value="InterPro"/>
</dbReference>
<dbReference type="GO" id="GO:0003677">
    <property type="term" value="F:DNA binding"/>
    <property type="evidence" value="ECO:0007669"/>
    <property type="project" value="UniProtKB-KW"/>
</dbReference>
<evidence type="ECO:0000256" key="4">
    <source>
        <dbReference type="RuleBase" id="RU003939"/>
    </source>
</evidence>
<proteinExistence type="inferred from homology"/>
<comment type="caution">
    <text evidence="5">The sequence shown here is derived from an EMBL/GenBank/DDBJ whole genome shotgun (WGS) entry which is preliminary data.</text>
</comment>
<evidence type="ECO:0000313" key="5">
    <source>
        <dbReference type="EMBL" id="NKE67623.1"/>
    </source>
</evidence>
<name>A0A7X6DIF3_9BURK</name>
<dbReference type="PANTHER" id="PTHR33175">
    <property type="entry name" value="DNA-BINDING PROTEIN HU"/>
    <property type="match status" value="1"/>
</dbReference>
<keyword evidence="2" id="KW-0226">DNA condensation</keyword>
<dbReference type="CDD" id="cd13831">
    <property type="entry name" value="HU"/>
    <property type="match status" value="1"/>
</dbReference>
<keyword evidence="3 5" id="KW-0238">DNA-binding</keyword>
<dbReference type="GO" id="GO:0030261">
    <property type="term" value="P:chromosome condensation"/>
    <property type="evidence" value="ECO:0007669"/>
    <property type="project" value="UniProtKB-KW"/>
</dbReference>
<dbReference type="PANTHER" id="PTHR33175:SF3">
    <property type="entry name" value="DNA-BINDING PROTEIN HU-BETA"/>
    <property type="match status" value="1"/>
</dbReference>
<reference evidence="5 6" key="1">
    <citation type="journal article" date="2020" name="Nature">
        <title>Bacterial chemolithoautotrophy via manganese oxidation.</title>
        <authorList>
            <person name="Yu H."/>
            <person name="Leadbetter J.R."/>
        </authorList>
    </citation>
    <scope>NUCLEOTIDE SEQUENCE [LARGE SCALE GENOMIC DNA]</scope>
    <source>
        <strain evidence="5 6">RBP-1</strain>
    </source>
</reference>
<dbReference type="SUPFAM" id="SSF47729">
    <property type="entry name" value="IHF-like DNA-binding proteins"/>
    <property type="match status" value="1"/>
</dbReference>
<keyword evidence="6" id="KW-1185">Reference proteome</keyword>
<dbReference type="Gene3D" id="4.10.520.10">
    <property type="entry name" value="IHF-like DNA-binding proteins"/>
    <property type="match status" value="1"/>
</dbReference>
<evidence type="ECO:0000313" key="6">
    <source>
        <dbReference type="Proteomes" id="UP000521868"/>
    </source>
</evidence>
<comment type="similarity">
    <text evidence="1 4">Belongs to the bacterial histone-like protein family.</text>
</comment>
<evidence type="ECO:0000256" key="1">
    <source>
        <dbReference type="ARBA" id="ARBA00010529"/>
    </source>
</evidence>
<gene>
    <name evidence="5" type="ORF">RAMLITH_17510</name>
</gene>
<accession>A0A7X6DIF3</accession>
<sequence length="136" mass="14114">MNRIELVQAIADKHQLSKAEAGRVLDTVIDSIVATVKKGGTVSLVGFGTFKQVARAARTGYNPQAGTKIKIAAAKVPKFTPGSGFKAAVDAKFAKRKADKAAAAPKAKKAAVRKAVVKKPVAKAPVAKKPALRKAA</sequence>
<dbReference type="AlphaFoldDB" id="A0A7X6DIF3"/>
<dbReference type="PRINTS" id="PR01727">
    <property type="entry name" value="DNABINDINGHU"/>
</dbReference>
<dbReference type="InterPro" id="IPR000119">
    <property type="entry name" value="Hist_DNA-bd"/>
</dbReference>
<dbReference type="InterPro" id="IPR010992">
    <property type="entry name" value="IHF-like_DNA-bd_dom_sf"/>
</dbReference>
<organism evidence="5 6">
    <name type="scientific">Ramlibacter lithotrophicus</name>
    <dbReference type="NCBI Taxonomy" id="2606681"/>
    <lineage>
        <taxon>Bacteria</taxon>
        <taxon>Pseudomonadati</taxon>
        <taxon>Pseudomonadota</taxon>
        <taxon>Betaproteobacteria</taxon>
        <taxon>Burkholderiales</taxon>
        <taxon>Comamonadaceae</taxon>
        <taxon>Ramlibacter</taxon>
    </lineage>
</organism>
<dbReference type="Pfam" id="PF00216">
    <property type="entry name" value="Bac_DNA_binding"/>
    <property type="match status" value="1"/>
</dbReference>
<protein>
    <submittedName>
        <fullName evidence="5">HU family DNA-binding protein</fullName>
    </submittedName>
</protein>
<evidence type="ECO:0000256" key="3">
    <source>
        <dbReference type="ARBA" id="ARBA00023125"/>
    </source>
</evidence>
<evidence type="ECO:0000256" key="2">
    <source>
        <dbReference type="ARBA" id="ARBA00023067"/>
    </source>
</evidence>